<dbReference type="AlphaFoldDB" id="X1EN35"/>
<feature type="non-terminal residue" evidence="2">
    <location>
        <position position="1"/>
    </location>
</feature>
<dbReference type="SUPFAM" id="SSF53187">
    <property type="entry name" value="Zn-dependent exopeptidases"/>
    <property type="match status" value="1"/>
</dbReference>
<dbReference type="InterPro" id="IPR035986">
    <property type="entry name" value="PKD_dom_sf"/>
</dbReference>
<evidence type="ECO:0000259" key="1">
    <source>
        <dbReference type="Pfam" id="PF04389"/>
    </source>
</evidence>
<dbReference type="PANTHER" id="PTHR12147:SF26">
    <property type="entry name" value="PEPTIDASE M28 DOMAIN-CONTAINING PROTEIN"/>
    <property type="match status" value="1"/>
</dbReference>
<accession>X1EN35</accession>
<dbReference type="PANTHER" id="PTHR12147">
    <property type="entry name" value="METALLOPEPTIDASE M28 FAMILY MEMBER"/>
    <property type="match status" value="1"/>
</dbReference>
<feature type="domain" description="Peptidase M28" evidence="1">
    <location>
        <begin position="4"/>
        <end position="145"/>
    </location>
</feature>
<protein>
    <recommendedName>
        <fullName evidence="1">Peptidase M28 domain-containing protein</fullName>
    </recommendedName>
</protein>
<dbReference type="GO" id="GO:0006508">
    <property type="term" value="P:proteolysis"/>
    <property type="evidence" value="ECO:0007669"/>
    <property type="project" value="InterPro"/>
</dbReference>
<dbReference type="SUPFAM" id="SSF49299">
    <property type="entry name" value="PKD domain"/>
    <property type="match status" value="1"/>
</dbReference>
<dbReference type="GO" id="GO:0008235">
    <property type="term" value="F:metalloexopeptidase activity"/>
    <property type="evidence" value="ECO:0007669"/>
    <property type="project" value="InterPro"/>
</dbReference>
<sequence length="199" mass="22938">QYDFEHTIIFVTFSGEEQWMLGSHEYAREAYENGDNIVAVLNVDMIGFAISAYHGDNIKIYYNDASMWLTSFTGSISEQYYDYINLNVIPSGYSYSDQYYFWEYGYDGLFYHEYEFNYYYHTPEDTIENMNVTYATKCSKLVLATLVELAQTSNYAPEAPIINGPSNGKPNTEYTFTFVSTDPEGDAVMYIVDWGDGDV</sequence>
<organism evidence="2">
    <name type="scientific">marine sediment metagenome</name>
    <dbReference type="NCBI Taxonomy" id="412755"/>
    <lineage>
        <taxon>unclassified sequences</taxon>
        <taxon>metagenomes</taxon>
        <taxon>ecological metagenomes</taxon>
    </lineage>
</organism>
<reference evidence="2" key="1">
    <citation type="journal article" date="2014" name="Front. Microbiol.">
        <title>High frequency of phylogenetically diverse reductive dehalogenase-homologous genes in deep subseafloor sedimentary metagenomes.</title>
        <authorList>
            <person name="Kawai M."/>
            <person name="Futagami T."/>
            <person name="Toyoda A."/>
            <person name="Takaki Y."/>
            <person name="Nishi S."/>
            <person name="Hori S."/>
            <person name="Arai W."/>
            <person name="Tsubouchi T."/>
            <person name="Morono Y."/>
            <person name="Uchiyama I."/>
            <person name="Ito T."/>
            <person name="Fujiyama A."/>
            <person name="Inagaki F."/>
            <person name="Takami H."/>
        </authorList>
    </citation>
    <scope>NUCLEOTIDE SEQUENCE</scope>
    <source>
        <strain evidence="2">Expedition CK06-06</strain>
    </source>
</reference>
<dbReference type="InterPro" id="IPR045175">
    <property type="entry name" value="M28_fam"/>
</dbReference>
<dbReference type="InterPro" id="IPR007484">
    <property type="entry name" value="Peptidase_M28"/>
</dbReference>
<dbReference type="Gene3D" id="3.40.630.10">
    <property type="entry name" value="Zn peptidases"/>
    <property type="match status" value="1"/>
</dbReference>
<evidence type="ECO:0000313" key="2">
    <source>
        <dbReference type="EMBL" id="GAH10053.1"/>
    </source>
</evidence>
<dbReference type="Pfam" id="PF04389">
    <property type="entry name" value="Peptidase_M28"/>
    <property type="match status" value="1"/>
</dbReference>
<proteinExistence type="predicted"/>
<name>X1EN35_9ZZZZ</name>
<dbReference type="EMBL" id="BART01035010">
    <property type="protein sequence ID" value="GAH10053.1"/>
    <property type="molecule type" value="Genomic_DNA"/>
</dbReference>
<comment type="caution">
    <text evidence="2">The sequence shown here is derived from an EMBL/GenBank/DDBJ whole genome shotgun (WGS) entry which is preliminary data.</text>
</comment>
<gene>
    <name evidence="2" type="ORF">S01H4_59644</name>
</gene>
<feature type="non-terminal residue" evidence="2">
    <location>
        <position position="199"/>
    </location>
</feature>